<proteinExistence type="predicted"/>
<evidence type="ECO:0008006" key="2">
    <source>
        <dbReference type="Google" id="ProtNLM"/>
    </source>
</evidence>
<name>X1FIA0_9ZZZZ</name>
<organism evidence="1">
    <name type="scientific">marine sediment metagenome</name>
    <dbReference type="NCBI Taxonomy" id="412755"/>
    <lineage>
        <taxon>unclassified sequences</taxon>
        <taxon>metagenomes</taxon>
        <taxon>ecological metagenomes</taxon>
    </lineage>
</organism>
<dbReference type="EMBL" id="BARU01007386">
    <property type="protein sequence ID" value="GAH44687.1"/>
    <property type="molecule type" value="Genomic_DNA"/>
</dbReference>
<dbReference type="AlphaFoldDB" id="X1FIA0"/>
<accession>X1FIA0</accession>
<evidence type="ECO:0000313" key="1">
    <source>
        <dbReference type="EMBL" id="GAH44687.1"/>
    </source>
</evidence>
<comment type="caution">
    <text evidence="1">The sequence shown here is derived from an EMBL/GenBank/DDBJ whole genome shotgun (WGS) entry which is preliminary data.</text>
</comment>
<protein>
    <recommendedName>
        <fullName evidence="2">GTP cyclohydrolase I FolE2</fullName>
    </recommendedName>
</protein>
<sequence>MAKNFILRDFPNLENDFKITFKIESFESIHPHNVYSELKTTIGELKKNLNIQ</sequence>
<reference evidence="1" key="1">
    <citation type="journal article" date="2014" name="Front. Microbiol.">
        <title>High frequency of phylogenetically diverse reductive dehalogenase-homologous genes in deep subseafloor sedimentary metagenomes.</title>
        <authorList>
            <person name="Kawai M."/>
            <person name="Futagami T."/>
            <person name="Toyoda A."/>
            <person name="Takaki Y."/>
            <person name="Nishi S."/>
            <person name="Hori S."/>
            <person name="Arai W."/>
            <person name="Tsubouchi T."/>
            <person name="Morono Y."/>
            <person name="Uchiyama I."/>
            <person name="Ito T."/>
            <person name="Fujiyama A."/>
            <person name="Inagaki F."/>
            <person name="Takami H."/>
        </authorList>
    </citation>
    <scope>NUCLEOTIDE SEQUENCE</scope>
    <source>
        <strain evidence="1">Expedition CK06-06</strain>
    </source>
</reference>
<gene>
    <name evidence="1" type="ORF">S03H2_14555</name>
</gene>
<dbReference type="Gene3D" id="3.10.270.10">
    <property type="entry name" value="Urate Oxidase"/>
    <property type="match status" value="1"/>
</dbReference>